<feature type="domain" description="YTH" evidence="2">
    <location>
        <begin position="393"/>
        <end position="530"/>
    </location>
</feature>
<protein>
    <submittedName>
        <fullName evidence="3">YTH domain-containing protein 1</fullName>
    </submittedName>
</protein>
<dbReference type="GO" id="GO:0000381">
    <property type="term" value="P:regulation of alternative mRNA splicing, via spliceosome"/>
    <property type="evidence" value="ECO:0007669"/>
    <property type="project" value="TreeGrafter"/>
</dbReference>
<evidence type="ECO:0000313" key="3">
    <source>
        <dbReference type="EMBL" id="GIY57275.1"/>
    </source>
</evidence>
<feature type="region of interest" description="Disordered" evidence="1">
    <location>
        <begin position="55"/>
        <end position="376"/>
    </location>
</feature>
<dbReference type="EMBL" id="BPLQ01011314">
    <property type="protein sequence ID" value="GIY57275.1"/>
    <property type="molecule type" value="Genomic_DNA"/>
</dbReference>
<feature type="compositionally biased region" description="Basic and acidic residues" evidence="1">
    <location>
        <begin position="55"/>
        <end position="67"/>
    </location>
</feature>
<dbReference type="PANTHER" id="PTHR12357:SF3">
    <property type="entry name" value="YTH DOMAIN-CONTAINING PROTEIN 1"/>
    <property type="match status" value="1"/>
</dbReference>
<evidence type="ECO:0000256" key="1">
    <source>
        <dbReference type="SAM" id="MobiDB-lite"/>
    </source>
</evidence>
<feature type="compositionally biased region" description="Basic residues" evidence="1">
    <location>
        <begin position="344"/>
        <end position="353"/>
    </location>
</feature>
<dbReference type="CDD" id="cd21134">
    <property type="entry name" value="YTH"/>
    <property type="match status" value="1"/>
</dbReference>
<dbReference type="PROSITE" id="PS50882">
    <property type="entry name" value="YTH"/>
    <property type="match status" value="1"/>
</dbReference>
<dbReference type="AlphaFoldDB" id="A0AAV4UHV2"/>
<keyword evidence="4" id="KW-1185">Reference proteome</keyword>
<feature type="region of interest" description="Disordered" evidence="1">
    <location>
        <begin position="547"/>
        <end position="619"/>
    </location>
</feature>
<feature type="compositionally biased region" description="Basic residues" evidence="1">
    <location>
        <begin position="563"/>
        <end position="573"/>
    </location>
</feature>
<comment type="caution">
    <text evidence="3">The sequence shown here is derived from an EMBL/GenBank/DDBJ whole genome shotgun (WGS) entry which is preliminary data.</text>
</comment>
<organism evidence="3 4">
    <name type="scientific">Caerostris darwini</name>
    <dbReference type="NCBI Taxonomy" id="1538125"/>
    <lineage>
        <taxon>Eukaryota</taxon>
        <taxon>Metazoa</taxon>
        <taxon>Ecdysozoa</taxon>
        <taxon>Arthropoda</taxon>
        <taxon>Chelicerata</taxon>
        <taxon>Arachnida</taxon>
        <taxon>Araneae</taxon>
        <taxon>Araneomorphae</taxon>
        <taxon>Entelegynae</taxon>
        <taxon>Araneoidea</taxon>
        <taxon>Araneidae</taxon>
        <taxon>Caerostris</taxon>
    </lineage>
</organism>
<reference evidence="3 4" key="1">
    <citation type="submission" date="2021-06" db="EMBL/GenBank/DDBJ databases">
        <title>Caerostris darwini draft genome.</title>
        <authorList>
            <person name="Kono N."/>
            <person name="Arakawa K."/>
        </authorList>
    </citation>
    <scope>NUCLEOTIDE SEQUENCE [LARGE SCALE GENOMIC DNA]</scope>
</reference>
<sequence length="719" mass="80942">MDFKGAEENLLDTLLSSSADDELTAELDSHGAEENLLDTLLDPTGDDELIAELDSQEKKTAQKEDLPKQQAPPKPVEKAATKIVKKIIKSSKGSSKPVKIATSGDIEKKSTSKPSVDGNDSVRQAVAKSTQKMEEGTSVSNKATVKVVKKIVSKSSKTSTSKTASALTKDSQKSVATKKEQTVVKPESAPKRIIPSGTVSAPSMVRKSVKDSKKPSPVQPSSQPTVKCVLKGTDPESKALASKSLAAARANSREKYSSKREKHDMDHNDMDSDQEHSDDSKNDLPDDAKNAHYSTISDASSSNDDVTCSCGRSSIMSSSGSMSRSPSPSGSASNSDSDSDDDKRKRHARKRPHSPVVYDRRSSKDRSEKKPRVSSSVSKKDYAHLLKYFFHNARFFLVKSNNHENVALSKAKGVWSTPPQNESRLNQAFRKCDNVILIFSVKESGKFQGFARMASESRHDVPPIQWVLPPGLSARALGGVFHLDYICRRELNFSKTMHLYNPWNEGKQVKIGRDGQEIEPKVGEELCRLFPVDENIDLISILRKIKRNKSKSSRSSREDRDHHNRRRSSHPSSRRSPFDAIRRHRRRSDNFDIPRPKRSRPDYEGFYKPMPGRERTPDRFNMRNRANVMNGNYGDFPRDYHQRGGMPMMPFGPPCNFPQPPFAMEPSAFYDRPMHHQDFPVPPRARPMDTKRTYERTVEDFIRKARMPNRADRRYRDRR</sequence>
<dbReference type="InterPro" id="IPR007275">
    <property type="entry name" value="YTH_domain"/>
</dbReference>
<feature type="compositionally biased region" description="Low complexity" evidence="1">
    <location>
        <begin position="90"/>
        <end position="100"/>
    </location>
</feature>
<feature type="compositionally biased region" description="Low complexity" evidence="1">
    <location>
        <begin position="215"/>
        <end position="227"/>
    </location>
</feature>
<evidence type="ECO:0000313" key="4">
    <source>
        <dbReference type="Proteomes" id="UP001054837"/>
    </source>
</evidence>
<feature type="compositionally biased region" description="Polar residues" evidence="1">
    <location>
        <begin position="292"/>
        <end position="306"/>
    </location>
</feature>
<feature type="compositionally biased region" description="Low complexity" evidence="1">
    <location>
        <begin position="238"/>
        <end position="250"/>
    </location>
</feature>
<feature type="compositionally biased region" description="Low complexity" evidence="1">
    <location>
        <begin position="308"/>
        <end position="336"/>
    </location>
</feature>
<evidence type="ECO:0000259" key="2">
    <source>
        <dbReference type="PROSITE" id="PS50882"/>
    </source>
</evidence>
<proteinExistence type="predicted"/>
<feature type="compositionally biased region" description="Basic and acidic residues" evidence="1">
    <location>
        <begin position="588"/>
        <end position="619"/>
    </location>
</feature>
<accession>A0AAV4UHV2</accession>
<dbReference type="GO" id="GO:0005654">
    <property type="term" value="C:nucleoplasm"/>
    <property type="evidence" value="ECO:0007669"/>
    <property type="project" value="TreeGrafter"/>
</dbReference>
<name>A0AAV4UHV2_9ARAC</name>
<dbReference type="Pfam" id="PF04146">
    <property type="entry name" value="YTH"/>
    <property type="match status" value="1"/>
</dbReference>
<dbReference type="GO" id="GO:0003729">
    <property type="term" value="F:mRNA binding"/>
    <property type="evidence" value="ECO:0007669"/>
    <property type="project" value="TreeGrafter"/>
</dbReference>
<dbReference type="GO" id="GO:0000398">
    <property type="term" value="P:mRNA splicing, via spliceosome"/>
    <property type="evidence" value="ECO:0007669"/>
    <property type="project" value="TreeGrafter"/>
</dbReference>
<feature type="compositionally biased region" description="Low complexity" evidence="1">
    <location>
        <begin position="153"/>
        <end position="169"/>
    </location>
</feature>
<dbReference type="InterPro" id="IPR045168">
    <property type="entry name" value="YTH_prot"/>
</dbReference>
<dbReference type="GO" id="GO:1990247">
    <property type="term" value="F:N6-methyladenosine-containing RNA reader activity"/>
    <property type="evidence" value="ECO:0007669"/>
    <property type="project" value="TreeGrafter"/>
</dbReference>
<gene>
    <name evidence="3" type="primary">YTHDC1</name>
    <name evidence="3" type="ORF">CDAR_89241</name>
</gene>
<feature type="compositionally biased region" description="Basic and acidic residues" evidence="1">
    <location>
        <begin position="251"/>
        <end position="290"/>
    </location>
</feature>
<dbReference type="PANTHER" id="PTHR12357">
    <property type="entry name" value="YTH YT521-B HOMOLOGY DOMAIN-CONTAINING"/>
    <property type="match status" value="1"/>
</dbReference>
<dbReference type="Proteomes" id="UP001054837">
    <property type="component" value="Unassembled WGS sequence"/>
</dbReference>
<feature type="compositionally biased region" description="Basic and acidic residues" evidence="1">
    <location>
        <begin position="358"/>
        <end position="371"/>
    </location>
</feature>
<dbReference type="Gene3D" id="3.10.590.10">
    <property type="entry name" value="ph1033 like domains"/>
    <property type="match status" value="1"/>
</dbReference>